<evidence type="ECO:0000313" key="2">
    <source>
        <dbReference type="Proteomes" id="UP000826195"/>
    </source>
</evidence>
<accession>A0AAV7IJ17</accession>
<dbReference type="AlphaFoldDB" id="A0AAV7IJ17"/>
<gene>
    <name evidence="1" type="ORF">KQX54_011643</name>
</gene>
<reference evidence="1 2" key="1">
    <citation type="journal article" date="2021" name="J. Hered.">
        <title>A chromosome-level genome assembly of the parasitoid wasp, Cotesia glomerata (Hymenoptera: Braconidae).</title>
        <authorList>
            <person name="Pinto B.J."/>
            <person name="Weis J.J."/>
            <person name="Gamble T."/>
            <person name="Ode P.J."/>
            <person name="Paul R."/>
            <person name="Zaspel J.M."/>
        </authorList>
    </citation>
    <scope>NUCLEOTIDE SEQUENCE [LARGE SCALE GENOMIC DNA]</scope>
    <source>
        <strain evidence="1">CgM1</strain>
    </source>
</reference>
<dbReference type="EMBL" id="JAHXZJ010001492">
    <property type="protein sequence ID" value="KAH0552527.1"/>
    <property type="molecule type" value="Genomic_DNA"/>
</dbReference>
<proteinExistence type="predicted"/>
<name>A0AAV7IJ17_COTGL</name>
<dbReference type="Proteomes" id="UP000826195">
    <property type="component" value="Unassembled WGS sequence"/>
</dbReference>
<organism evidence="1 2">
    <name type="scientific">Cotesia glomerata</name>
    <name type="common">Lepidopteran parasitic wasp</name>
    <name type="synonym">Apanteles glomeratus</name>
    <dbReference type="NCBI Taxonomy" id="32391"/>
    <lineage>
        <taxon>Eukaryota</taxon>
        <taxon>Metazoa</taxon>
        <taxon>Ecdysozoa</taxon>
        <taxon>Arthropoda</taxon>
        <taxon>Hexapoda</taxon>
        <taxon>Insecta</taxon>
        <taxon>Pterygota</taxon>
        <taxon>Neoptera</taxon>
        <taxon>Endopterygota</taxon>
        <taxon>Hymenoptera</taxon>
        <taxon>Apocrita</taxon>
        <taxon>Ichneumonoidea</taxon>
        <taxon>Braconidae</taxon>
        <taxon>Microgastrinae</taxon>
        <taxon>Cotesia</taxon>
    </lineage>
</organism>
<sequence length="159" mass="18435">MLGKVVRSREIEKRAMDKRNRYVRTVMFAPSNMLEPNYHRTPLLRNKVVISDLCILWVLLIIYDSERSNLNKRSTKQGPDTSKSIISARGHTCPKKGNEIWQTEIHSKLLKDARKRCESDKDNRNGGQRKFLRGKAFRVGNDTHSSTRPLCHCYGPVRL</sequence>
<evidence type="ECO:0000313" key="1">
    <source>
        <dbReference type="EMBL" id="KAH0552527.1"/>
    </source>
</evidence>
<protein>
    <submittedName>
        <fullName evidence="1">Uncharacterized protein</fullName>
    </submittedName>
</protein>
<keyword evidence="2" id="KW-1185">Reference proteome</keyword>
<comment type="caution">
    <text evidence="1">The sequence shown here is derived from an EMBL/GenBank/DDBJ whole genome shotgun (WGS) entry which is preliminary data.</text>
</comment>